<accession>A0A2S2F8A5</accession>
<keyword evidence="2" id="KW-1185">Reference proteome</keyword>
<evidence type="ECO:0008006" key="3">
    <source>
        <dbReference type="Google" id="ProtNLM"/>
    </source>
</evidence>
<evidence type="ECO:0000313" key="2">
    <source>
        <dbReference type="Proteomes" id="UP000245977"/>
    </source>
</evidence>
<gene>
    <name evidence="1" type="ORF">DJ533_00405</name>
</gene>
<reference evidence="1" key="1">
    <citation type="submission" date="2019-08" db="EMBL/GenBank/DDBJ databases">
        <title>The complete genome of Acinetobacter defluvii strain WCHAD010030.</title>
        <authorList>
            <person name="Hu Y."/>
            <person name="Qin J."/>
            <person name="Feng Y."/>
            <person name="Zong Z."/>
        </authorList>
    </citation>
    <scope>NUCLEOTIDE SEQUENCE</scope>
    <source>
        <strain evidence="1">WCHA30</strain>
        <plasmid evidence="1">p1_010030</plasmid>
    </source>
</reference>
<dbReference type="STRING" id="1871111.GCA_001704615_00871"/>
<dbReference type="RefSeq" id="WP_065994753.1">
    <property type="nucleotide sequence ID" value="NZ_CP029389.2"/>
</dbReference>
<organism evidence="1 2">
    <name type="scientific">Acinetobacter defluvii</name>
    <dbReference type="NCBI Taxonomy" id="1871111"/>
    <lineage>
        <taxon>Bacteria</taxon>
        <taxon>Pseudomonadati</taxon>
        <taxon>Pseudomonadota</taxon>
        <taxon>Gammaproteobacteria</taxon>
        <taxon>Moraxellales</taxon>
        <taxon>Moraxellaceae</taxon>
        <taxon>Acinetobacter</taxon>
    </lineage>
</organism>
<evidence type="ECO:0000313" key="1">
    <source>
        <dbReference type="EMBL" id="AWL27179.1"/>
    </source>
</evidence>
<dbReference type="Proteomes" id="UP000245977">
    <property type="component" value="Plasmid p1_010030"/>
</dbReference>
<proteinExistence type="predicted"/>
<protein>
    <recommendedName>
        <fullName evidence="3">Morphogenetic protein</fullName>
    </recommendedName>
</protein>
<dbReference type="EMBL" id="CP029389">
    <property type="protein sequence ID" value="AWL27179.1"/>
    <property type="molecule type" value="Genomic_DNA"/>
</dbReference>
<dbReference type="AlphaFoldDB" id="A0A2S2F8A5"/>
<keyword evidence="1" id="KW-0614">Plasmid</keyword>
<geneLocation type="plasmid" evidence="1 2">
    <name>p1_010030</name>
</geneLocation>
<name>A0A2S2F8A5_9GAMM</name>
<dbReference type="KEGG" id="adv:DJ533_00405"/>
<dbReference type="OrthoDB" id="72471at2"/>
<sequence length="198" mass="23386">MKERPILFNTQMVKAILEGRKTQTRRIINPQPTFKENTGFHWKGYMYGIGSDYAETMHNFTNRNCPFGRVGDQLWVRETFAIVPETAYRHSEVNKLNHPNDQELSIIYKQGFHLSKSGFSWKPSIHMPRWASRILLEITNVRVERLTDISVKDALSEGIEHKSMNCPRHEFFQLWNSVYGDMAHEQNNWVWVVEFKQV</sequence>